<keyword evidence="2" id="KW-1003">Cell membrane</keyword>
<name>A0A917YZ09_9ALTE</name>
<evidence type="ECO:0000313" key="7">
    <source>
        <dbReference type="EMBL" id="GGO68446.1"/>
    </source>
</evidence>
<dbReference type="GO" id="GO:0005886">
    <property type="term" value="C:plasma membrane"/>
    <property type="evidence" value="ECO:0007669"/>
    <property type="project" value="UniProtKB-SubCell"/>
</dbReference>
<dbReference type="InterPro" id="IPR001123">
    <property type="entry name" value="LeuE-type"/>
</dbReference>
<feature type="transmembrane region" description="Helical" evidence="6">
    <location>
        <begin position="72"/>
        <end position="93"/>
    </location>
</feature>
<evidence type="ECO:0000256" key="5">
    <source>
        <dbReference type="ARBA" id="ARBA00023136"/>
    </source>
</evidence>
<organism evidence="7 8">
    <name type="scientific">Bowmanella pacifica</name>
    <dbReference type="NCBI Taxonomy" id="502051"/>
    <lineage>
        <taxon>Bacteria</taxon>
        <taxon>Pseudomonadati</taxon>
        <taxon>Pseudomonadota</taxon>
        <taxon>Gammaproteobacteria</taxon>
        <taxon>Alteromonadales</taxon>
        <taxon>Alteromonadaceae</taxon>
        <taxon>Bowmanella</taxon>
    </lineage>
</organism>
<dbReference type="PIRSF" id="PIRSF006324">
    <property type="entry name" value="LeuE"/>
    <property type="match status" value="1"/>
</dbReference>
<feature type="transmembrane region" description="Helical" evidence="6">
    <location>
        <begin position="150"/>
        <end position="171"/>
    </location>
</feature>
<comment type="caution">
    <text evidence="7">The sequence shown here is derived from an EMBL/GenBank/DDBJ whole genome shotgun (WGS) entry which is preliminary data.</text>
</comment>
<evidence type="ECO:0000256" key="1">
    <source>
        <dbReference type="ARBA" id="ARBA00004651"/>
    </source>
</evidence>
<keyword evidence="8" id="KW-1185">Reference proteome</keyword>
<keyword evidence="5 6" id="KW-0472">Membrane</keyword>
<comment type="subcellular location">
    <subcellularLocation>
        <location evidence="1">Cell membrane</location>
        <topology evidence="1">Multi-pass membrane protein</topology>
    </subcellularLocation>
</comment>
<dbReference type="AlphaFoldDB" id="A0A917YZ09"/>
<sequence>MPSLDILLTFSLAALLLSLSPGPSNLYIMARSLSQGHRAGVAAAGGLAIGSFIYVIATALGLAAIFKYSPLAYTLLKLAGATYLIYLGISYLLAKPEAQQQQTRLKPWSMARIFRQSVVVELTNPKTALFFLAFLPQFVRPEAGPISSQLLVLGMVYLLIALACDLLVALLSHQLGSWLSQHAQFPLWQDRISGSILLGLGALIGYEELQGDQGPIPEESD</sequence>
<proteinExistence type="predicted"/>
<dbReference type="RefSeq" id="WP_188693311.1">
    <property type="nucleotide sequence ID" value="NZ_BMLS01000002.1"/>
</dbReference>
<evidence type="ECO:0000256" key="4">
    <source>
        <dbReference type="ARBA" id="ARBA00022989"/>
    </source>
</evidence>
<accession>A0A917YZ09</accession>
<dbReference type="Pfam" id="PF01810">
    <property type="entry name" value="LysE"/>
    <property type="match status" value="1"/>
</dbReference>
<dbReference type="PANTHER" id="PTHR30086">
    <property type="entry name" value="ARGININE EXPORTER PROTEIN ARGO"/>
    <property type="match status" value="1"/>
</dbReference>
<evidence type="ECO:0000256" key="6">
    <source>
        <dbReference type="SAM" id="Phobius"/>
    </source>
</evidence>
<feature type="transmembrane region" description="Helical" evidence="6">
    <location>
        <begin position="6"/>
        <end position="28"/>
    </location>
</feature>
<evidence type="ECO:0000313" key="8">
    <source>
        <dbReference type="Proteomes" id="UP000606935"/>
    </source>
</evidence>
<dbReference type="Proteomes" id="UP000606935">
    <property type="component" value="Unassembled WGS sequence"/>
</dbReference>
<evidence type="ECO:0000256" key="3">
    <source>
        <dbReference type="ARBA" id="ARBA00022692"/>
    </source>
</evidence>
<evidence type="ECO:0000256" key="2">
    <source>
        <dbReference type="ARBA" id="ARBA00022475"/>
    </source>
</evidence>
<reference evidence="7" key="1">
    <citation type="journal article" date="2014" name="Int. J. Syst. Evol. Microbiol.">
        <title>Complete genome sequence of Corynebacterium casei LMG S-19264T (=DSM 44701T), isolated from a smear-ripened cheese.</title>
        <authorList>
            <consortium name="US DOE Joint Genome Institute (JGI-PGF)"/>
            <person name="Walter F."/>
            <person name="Albersmeier A."/>
            <person name="Kalinowski J."/>
            <person name="Ruckert C."/>
        </authorList>
    </citation>
    <scope>NUCLEOTIDE SEQUENCE</scope>
    <source>
        <strain evidence="7">CGMCC 1.7086</strain>
    </source>
</reference>
<gene>
    <name evidence="7" type="primary">rhtB</name>
    <name evidence="7" type="ORF">GCM10010982_17380</name>
</gene>
<dbReference type="GO" id="GO:0015171">
    <property type="term" value="F:amino acid transmembrane transporter activity"/>
    <property type="evidence" value="ECO:0007669"/>
    <property type="project" value="TreeGrafter"/>
</dbReference>
<keyword evidence="4 6" id="KW-1133">Transmembrane helix</keyword>
<keyword evidence="3 6" id="KW-0812">Transmembrane</keyword>
<dbReference type="EMBL" id="BMLS01000002">
    <property type="protein sequence ID" value="GGO68446.1"/>
    <property type="molecule type" value="Genomic_DNA"/>
</dbReference>
<feature type="transmembrane region" description="Helical" evidence="6">
    <location>
        <begin position="40"/>
        <end position="66"/>
    </location>
</feature>
<dbReference type="PANTHER" id="PTHR30086:SF20">
    <property type="entry name" value="ARGININE EXPORTER PROTEIN ARGO-RELATED"/>
    <property type="match status" value="1"/>
</dbReference>
<protein>
    <submittedName>
        <fullName evidence="7">Lysine transporter LysE</fullName>
    </submittedName>
</protein>
<reference evidence="7" key="2">
    <citation type="submission" date="2020-09" db="EMBL/GenBank/DDBJ databases">
        <authorList>
            <person name="Sun Q."/>
            <person name="Zhou Y."/>
        </authorList>
    </citation>
    <scope>NUCLEOTIDE SEQUENCE</scope>
    <source>
        <strain evidence="7">CGMCC 1.7086</strain>
    </source>
</reference>